<proteinExistence type="predicted"/>
<feature type="region of interest" description="Disordered" evidence="1">
    <location>
        <begin position="582"/>
        <end position="607"/>
    </location>
</feature>
<comment type="caution">
    <text evidence="2">The sequence shown here is derived from an EMBL/GenBank/DDBJ whole genome shotgun (WGS) entry which is preliminary data.</text>
</comment>
<gene>
    <name evidence="2" type="ORF">TGMAS_301460</name>
</gene>
<dbReference type="VEuPathDB" id="ToxoDB:TGMAS_301460"/>
<feature type="compositionally biased region" description="Basic and acidic residues" evidence="1">
    <location>
        <begin position="272"/>
        <end position="290"/>
    </location>
</feature>
<feature type="region of interest" description="Disordered" evidence="1">
    <location>
        <begin position="344"/>
        <end position="487"/>
    </location>
</feature>
<feature type="compositionally biased region" description="Basic and acidic residues" evidence="1">
    <location>
        <begin position="184"/>
        <end position="199"/>
    </location>
</feature>
<feature type="region of interest" description="Disordered" evidence="1">
    <location>
        <begin position="672"/>
        <end position="698"/>
    </location>
</feature>
<name>A0A086PSV9_TOXGO</name>
<feature type="compositionally biased region" description="Basic and acidic residues" evidence="1">
    <location>
        <begin position="440"/>
        <end position="455"/>
    </location>
</feature>
<reference evidence="2 3" key="1">
    <citation type="submission" date="2014-04" db="EMBL/GenBank/DDBJ databases">
        <authorList>
            <person name="Sibley D."/>
            <person name="Venepally P."/>
            <person name="Karamycheva S."/>
            <person name="Hadjithomas M."/>
            <person name="Khan A."/>
            <person name="Brunk B."/>
            <person name="Roos D."/>
            <person name="Caler E."/>
            <person name="Lorenzi H."/>
        </authorList>
    </citation>
    <scope>NUCLEOTIDE SEQUENCE [LARGE SCALE GENOMIC DNA]</scope>
    <source>
        <strain evidence="2 3">MAS</strain>
    </source>
</reference>
<accession>A0A086PSV9</accession>
<evidence type="ECO:0000256" key="1">
    <source>
        <dbReference type="SAM" id="MobiDB-lite"/>
    </source>
</evidence>
<feature type="compositionally biased region" description="Basic and acidic residues" evidence="1">
    <location>
        <begin position="374"/>
        <end position="383"/>
    </location>
</feature>
<feature type="compositionally biased region" description="Basic and acidic residues" evidence="1">
    <location>
        <begin position="416"/>
        <end position="432"/>
    </location>
</feature>
<feature type="compositionally biased region" description="Basic residues" evidence="1">
    <location>
        <begin position="364"/>
        <end position="373"/>
    </location>
</feature>
<feature type="compositionally biased region" description="Acidic residues" evidence="1">
    <location>
        <begin position="456"/>
        <end position="467"/>
    </location>
</feature>
<feature type="region of interest" description="Disordered" evidence="1">
    <location>
        <begin position="169"/>
        <end position="206"/>
    </location>
</feature>
<feature type="region of interest" description="Disordered" evidence="1">
    <location>
        <begin position="248"/>
        <end position="312"/>
    </location>
</feature>
<evidence type="ECO:0000313" key="2">
    <source>
        <dbReference type="EMBL" id="KFH03441.1"/>
    </source>
</evidence>
<dbReference type="Proteomes" id="UP000028821">
    <property type="component" value="Unassembled WGS sequence"/>
</dbReference>
<dbReference type="OrthoDB" id="354837at2759"/>
<organism evidence="2 3">
    <name type="scientific">Toxoplasma gondii MAS</name>
    <dbReference type="NCBI Taxonomy" id="943118"/>
    <lineage>
        <taxon>Eukaryota</taxon>
        <taxon>Sar</taxon>
        <taxon>Alveolata</taxon>
        <taxon>Apicomplexa</taxon>
        <taxon>Conoidasida</taxon>
        <taxon>Coccidia</taxon>
        <taxon>Eucoccidiorida</taxon>
        <taxon>Eimeriorina</taxon>
        <taxon>Sarcocystidae</taxon>
        <taxon>Toxoplasma</taxon>
    </lineage>
</organism>
<evidence type="ECO:0000313" key="3">
    <source>
        <dbReference type="Proteomes" id="UP000028821"/>
    </source>
</evidence>
<dbReference type="EMBL" id="AEXC02002674">
    <property type="protein sequence ID" value="KFH03441.1"/>
    <property type="molecule type" value="Genomic_DNA"/>
</dbReference>
<dbReference type="AlphaFoldDB" id="A0A086PSV9"/>
<feature type="compositionally biased region" description="Basic and acidic residues" evidence="1">
    <location>
        <begin position="468"/>
        <end position="487"/>
    </location>
</feature>
<sequence length="715" mass="78639">MSSVGCFAACCTASAVHRLLDDFASAFFYPASCGRGRTPCFCLFFSPDSETPHFLLFSLFLSPSLSASLSLPLLPQCRAPLSAANASVCFQSMSDSLLLADLDWGAGRGRRKTSLLSKRRQAQPEEQEDAFLRHRRNTEAWAAECEKKRRQRRKAMLLDLGLDVEDAGRSPAATVASAQGRTSQRRDEERETEQQRELRINAGDSCGDADEGDDVVICLTEHAVTEKRRMRNSTAVSSLFSEAETFTCEDGDSEAEETLHTSASAASPFSPPRDERVGKERGSHAGHCETDDVPTNGADRAVRTRQSNAKASAWSASFRRLSTSTAEDVSRIFSSEQHLEVSLASAVPTSSGRMRRAAEEGGRRGTRTARRRGNKPDRWRQTDAEGAAFSVAPQSSSRSPDAEVRPGAQGSGECGGKTEEKQGRKKLRDGGDGGKGSQRRYAEKRGRRRDLFKAQEEEDPFAEEGEEERQRRLQEEQRREREAREAAEQAQATIEAVNQIWATQMSELGMREKEEEQVQQHAERFLKRHRFLVSQSTPQGENINARSGCLDLLAEQHRNSEMYAERLRLKLAIFEAGRDAPASCLSSSPLEEQGPSSSSRHKSSLPSQALVGSDQKFGFLAETVGKLRGLAPCCRAAIRCEVDGDSCDPETRFGDEKLALEDDVQIDLRIPREADEPLPHSHAASSPNENDAFGASSVQQDAVALDDGSILIMDS</sequence>
<protein>
    <submittedName>
        <fullName evidence="2">Uncharacterized protein</fullName>
    </submittedName>
</protein>